<reference evidence="1 2" key="1">
    <citation type="journal article" date="2022" name="Genome Biol. Evol.">
        <title>The Spruce Budworm Genome: Reconstructing the Evolutionary History of Antifreeze Proteins.</title>
        <authorList>
            <person name="Beliveau C."/>
            <person name="Gagne P."/>
            <person name="Picq S."/>
            <person name="Vernygora O."/>
            <person name="Keeling C.I."/>
            <person name="Pinkney K."/>
            <person name="Doucet D."/>
            <person name="Wen F."/>
            <person name="Johnston J.S."/>
            <person name="Maaroufi H."/>
            <person name="Boyle B."/>
            <person name="Laroche J."/>
            <person name="Dewar K."/>
            <person name="Juretic N."/>
            <person name="Blackburn G."/>
            <person name="Nisole A."/>
            <person name="Brunet B."/>
            <person name="Brandao M."/>
            <person name="Lumley L."/>
            <person name="Duan J."/>
            <person name="Quan G."/>
            <person name="Lucarotti C.J."/>
            <person name="Roe A.D."/>
            <person name="Sperling F.A.H."/>
            <person name="Levesque R.C."/>
            <person name="Cusson M."/>
        </authorList>
    </citation>
    <scope>NUCLEOTIDE SEQUENCE [LARGE SCALE GENOMIC DNA]</scope>
    <source>
        <strain evidence="1">Glfc:IPQL:Cfum</strain>
    </source>
</reference>
<proteinExistence type="predicted"/>
<keyword evidence="2" id="KW-1185">Reference proteome</keyword>
<gene>
    <name evidence="1" type="ORF">MSG28_007916</name>
</gene>
<sequence length="186" mass="20864">MLLKFNSFLLPLVRVNRQKMASIAKLSSAAVPKEETVKVGNWDVNYVKVGSGPHTVLLVPGALGTIWTDFKPQVEGFNRDKFTVVAWDPPGHGKSRPPVRDFPADFYEKDAHYAYEFMKAYGEELFAKYWSSWVEAMTAMFQAKDGDICSGLLKDIVAPTFILYGEKDPMVANMHVSHLHTHILGS</sequence>
<organism evidence="1 2">
    <name type="scientific">Choristoneura fumiferana</name>
    <name type="common">Spruce budworm moth</name>
    <name type="synonym">Archips fumiferana</name>
    <dbReference type="NCBI Taxonomy" id="7141"/>
    <lineage>
        <taxon>Eukaryota</taxon>
        <taxon>Metazoa</taxon>
        <taxon>Ecdysozoa</taxon>
        <taxon>Arthropoda</taxon>
        <taxon>Hexapoda</taxon>
        <taxon>Insecta</taxon>
        <taxon>Pterygota</taxon>
        <taxon>Neoptera</taxon>
        <taxon>Endopterygota</taxon>
        <taxon>Lepidoptera</taxon>
        <taxon>Glossata</taxon>
        <taxon>Ditrysia</taxon>
        <taxon>Tortricoidea</taxon>
        <taxon>Tortricidae</taxon>
        <taxon>Tortricinae</taxon>
        <taxon>Choristoneura</taxon>
    </lineage>
</organism>
<evidence type="ECO:0000313" key="1">
    <source>
        <dbReference type="EMBL" id="KAI8420687.1"/>
    </source>
</evidence>
<dbReference type="EMBL" id="CM046113">
    <property type="protein sequence ID" value="KAI8420687.1"/>
    <property type="molecule type" value="Genomic_DNA"/>
</dbReference>
<comment type="caution">
    <text evidence="1">The sequence shown here is derived from an EMBL/GenBank/DDBJ whole genome shotgun (WGS) entry which is preliminary data.</text>
</comment>
<name>A0ACC0J9G0_CHOFU</name>
<evidence type="ECO:0000313" key="2">
    <source>
        <dbReference type="Proteomes" id="UP001064048"/>
    </source>
</evidence>
<feature type="non-terminal residue" evidence="1">
    <location>
        <position position="186"/>
    </location>
</feature>
<protein>
    <submittedName>
        <fullName evidence="1">Uncharacterized protein</fullName>
    </submittedName>
</protein>
<dbReference type="Proteomes" id="UP001064048">
    <property type="component" value="Chromosome 13"/>
</dbReference>
<accession>A0ACC0J9G0</accession>